<dbReference type="PROSITE" id="PS51645">
    <property type="entry name" value="PHR_CRY_ALPHA_BETA"/>
    <property type="match status" value="1"/>
</dbReference>
<evidence type="ECO:0000256" key="1">
    <source>
        <dbReference type="ARBA" id="ARBA00001932"/>
    </source>
</evidence>
<feature type="binding site" evidence="4">
    <location>
        <begin position="373"/>
        <end position="375"/>
    </location>
    <ligand>
        <name>FAD</name>
        <dbReference type="ChEBI" id="CHEBI:57692"/>
    </ligand>
</feature>
<keyword evidence="3 4" id="KW-0274">FAD</keyword>
<keyword evidence="6" id="KW-0157">Chromophore</keyword>
<keyword evidence="2 4" id="KW-0285">Flavoprotein</keyword>
<feature type="site" description="Electron transfer via tryptophanyl radical" evidence="5">
    <location>
        <position position="360"/>
    </location>
</feature>
<dbReference type="AlphaFoldDB" id="A0A8J7WAT4"/>
<dbReference type="InterPro" id="IPR002081">
    <property type="entry name" value="Cryptochrome/DNA_photolyase_1"/>
</dbReference>
<dbReference type="GO" id="GO:0071949">
    <property type="term" value="F:FAD binding"/>
    <property type="evidence" value="ECO:0007669"/>
    <property type="project" value="TreeGrafter"/>
</dbReference>
<evidence type="ECO:0000256" key="6">
    <source>
        <dbReference type="RuleBase" id="RU004182"/>
    </source>
</evidence>
<evidence type="ECO:0000259" key="7">
    <source>
        <dbReference type="PROSITE" id="PS51645"/>
    </source>
</evidence>
<dbReference type="InterPro" id="IPR036155">
    <property type="entry name" value="Crypto/Photolyase_N_sf"/>
</dbReference>
<organism evidence="8 9">
    <name type="scientific">Thetidibacter halocola</name>
    <dbReference type="NCBI Taxonomy" id="2827239"/>
    <lineage>
        <taxon>Bacteria</taxon>
        <taxon>Pseudomonadati</taxon>
        <taxon>Pseudomonadota</taxon>
        <taxon>Alphaproteobacteria</taxon>
        <taxon>Rhodobacterales</taxon>
        <taxon>Roseobacteraceae</taxon>
        <taxon>Thetidibacter</taxon>
    </lineage>
</organism>
<evidence type="ECO:0000256" key="4">
    <source>
        <dbReference type="PIRSR" id="PIRSR602081-1"/>
    </source>
</evidence>
<feature type="site" description="Electron transfer via tryptophanyl radical" evidence="5">
    <location>
        <position position="383"/>
    </location>
</feature>
<evidence type="ECO:0000256" key="2">
    <source>
        <dbReference type="ARBA" id="ARBA00022630"/>
    </source>
</evidence>
<dbReference type="GO" id="GO:0003677">
    <property type="term" value="F:DNA binding"/>
    <property type="evidence" value="ECO:0007669"/>
    <property type="project" value="TreeGrafter"/>
</dbReference>
<sequence length="473" mass="53324">MTEKTPILLWFRRDLRLSDHAALHAAVETGRPVIPVFVRDVLVDGLGAAPKWRLGLGLGHHATALEQKGARLILRSGDALEVLQALVKETGAGAVWWMRAYDPDSVARDTRVKEALKGQGVDTKSLAGHLLFEPWTTETKTGGFYKVYTPFWKAVRSRDVAEPLPAPSRIPAPEAWPQSEALADWRLGAAMRRGAAVVEPFVRLGEAAAQGRLGAFMASKVAQYDEARDLPWTDGTSCLSENLSLGEISPATCWHAGRRAMEEGKPGAETFLKELVWREFAYHLMWHTPRILTGNWREDWDAFPWNTDDTRPEVIAWQRGRTGIRFVDAGMREMYVTGRMHNRARMIVASYLTKHLLTHWKIGLRWFEDCLIDWDPAANAMGWQWSAGSGPDATPYFRVFNPVTQRDKFDPRRAYVDRWIAEGQRTPGKDALAYFEAIPESWGMAPADRYPEPIVAADEGRQRALSAYENRGF</sequence>
<evidence type="ECO:0000313" key="8">
    <source>
        <dbReference type="EMBL" id="MBS0123059.1"/>
    </source>
</evidence>
<dbReference type="SUPFAM" id="SSF52425">
    <property type="entry name" value="Cryptochrome/photolyase, N-terminal domain"/>
    <property type="match status" value="1"/>
</dbReference>
<feature type="binding site" evidence="4">
    <location>
        <position position="224"/>
    </location>
    <ligand>
        <name>FAD</name>
        <dbReference type="ChEBI" id="CHEBI:57692"/>
    </ligand>
</feature>
<feature type="binding site" evidence="4">
    <location>
        <begin position="236"/>
        <end position="240"/>
    </location>
    <ligand>
        <name>FAD</name>
        <dbReference type="ChEBI" id="CHEBI:57692"/>
    </ligand>
</feature>
<evidence type="ECO:0000256" key="3">
    <source>
        <dbReference type="ARBA" id="ARBA00022827"/>
    </source>
</evidence>
<gene>
    <name evidence="8" type="ORF">KB874_02840</name>
</gene>
<dbReference type="Gene3D" id="1.25.40.80">
    <property type="match status" value="1"/>
</dbReference>
<dbReference type="InterPro" id="IPR006050">
    <property type="entry name" value="DNA_photolyase_N"/>
</dbReference>
<dbReference type="GO" id="GO:0003904">
    <property type="term" value="F:deoxyribodipyrimidine photo-lyase activity"/>
    <property type="evidence" value="ECO:0007669"/>
    <property type="project" value="TreeGrafter"/>
</dbReference>
<proteinExistence type="inferred from homology"/>
<dbReference type="Pfam" id="PF00875">
    <property type="entry name" value="DNA_photolyase"/>
    <property type="match status" value="1"/>
</dbReference>
<comment type="caution">
    <text evidence="8">The sequence shown here is derived from an EMBL/GenBank/DDBJ whole genome shotgun (WGS) entry which is preliminary data.</text>
</comment>
<dbReference type="PANTHER" id="PTHR11455:SF9">
    <property type="entry name" value="CRYPTOCHROME CIRCADIAN CLOCK 5 ISOFORM X1"/>
    <property type="match status" value="1"/>
</dbReference>
<name>A0A8J7WAT4_9RHOB</name>
<dbReference type="Pfam" id="PF03441">
    <property type="entry name" value="FAD_binding_7"/>
    <property type="match status" value="1"/>
</dbReference>
<dbReference type="InterPro" id="IPR036134">
    <property type="entry name" value="Crypto/Photolyase_FAD-like_sf"/>
</dbReference>
<dbReference type="Gene3D" id="1.10.579.10">
    <property type="entry name" value="DNA Cyclobutane Dipyrimidine Photolyase, subunit A, domain 3"/>
    <property type="match status" value="1"/>
</dbReference>
<accession>A0A8J7WAT4</accession>
<dbReference type="EMBL" id="JAGTUU010000001">
    <property type="protein sequence ID" value="MBS0123059.1"/>
    <property type="molecule type" value="Genomic_DNA"/>
</dbReference>
<comment type="cofactor">
    <cofactor evidence="1">
        <name>(6R)-5,10-methylene-5,6,7,8-tetrahydrofolate</name>
        <dbReference type="ChEBI" id="CHEBI:15636"/>
    </cofactor>
</comment>
<feature type="binding site" evidence="4">
    <location>
        <position position="271"/>
    </location>
    <ligand>
        <name>FAD</name>
        <dbReference type="ChEBI" id="CHEBI:57692"/>
    </ligand>
</feature>
<protein>
    <submittedName>
        <fullName evidence="8">Deoxyribodipyrimidine photo-lyase</fullName>
    </submittedName>
</protein>
<evidence type="ECO:0000313" key="9">
    <source>
        <dbReference type="Proteomes" id="UP000681356"/>
    </source>
</evidence>
<dbReference type="PANTHER" id="PTHR11455">
    <property type="entry name" value="CRYPTOCHROME"/>
    <property type="match status" value="1"/>
</dbReference>
<dbReference type="PRINTS" id="PR00147">
    <property type="entry name" value="DNAPHOTLYASE"/>
</dbReference>
<comment type="cofactor">
    <cofactor evidence="4">
        <name>FAD</name>
        <dbReference type="ChEBI" id="CHEBI:57692"/>
    </cofactor>
    <text evidence="4">Binds 1 FAD per subunit.</text>
</comment>
<dbReference type="SUPFAM" id="SSF48173">
    <property type="entry name" value="Cryptochrome/photolyase FAD-binding domain"/>
    <property type="match status" value="1"/>
</dbReference>
<dbReference type="RefSeq" id="WP_212535020.1">
    <property type="nucleotide sequence ID" value="NZ_JAGTUU010000001.1"/>
</dbReference>
<dbReference type="GO" id="GO:0009416">
    <property type="term" value="P:response to light stimulus"/>
    <property type="evidence" value="ECO:0007669"/>
    <property type="project" value="TreeGrafter"/>
</dbReference>
<keyword evidence="9" id="KW-1185">Reference proteome</keyword>
<feature type="domain" description="Photolyase/cryptochrome alpha/beta" evidence="7">
    <location>
        <begin position="5"/>
        <end position="131"/>
    </location>
</feature>
<feature type="site" description="Electron transfer via tryptophanyl radical" evidence="5">
    <location>
        <position position="305"/>
    </location>
</feature>
<dbReference type="Proteomes" id="UP000681356">
    <property type="component" value="Unassembled WGS sequence"/>
</dbReference>
<dbReference type="InterPro" id="IPR014729">
    <property type="entry name" value="Rossmann-like_a/b/a_fold"/>
</dbReference>
<evidence type="ECO:0000256" key="5">
    <source>
        <dbReference type="PIRSR" id="PIRSR602081-2"/>
    </source>
</evidence>
<dbReference type="Gene3D" id="3.40.50.620">
    <property type="entry name" value="HUPs"/>
    <property type="match status" value="1"/>
</dbReference>
<comment type="similarity">
    <text evidence="6">Belongs to the DNA photolyase family.</text>
</comment>
<dbReference type="InterPro" id="IPR005101">
    <property type="entry name" value="Cryptochr/Photolyase_FAD-bd"/>
</dbReference>
<reference evidence="8" key="1">
    <citation type="submission" date="2021-04" db="EMBL/GenBank/DDBJ databases">
        <authorList>
            <person name="Yoon J."/>
        </authorList>
    </citation>
    <scope>NUCLEOTIDE SEQUENCE</scope>
    <source>
        <strain evidence="8">KMU-90</strain>
    </source>
</reference>